<dbReference type="InterPro" id="IPR000210">
    <property type="entry name" value="BTB/POZ_dom"/>
</dbReference>
<dbReference type="InterPro" id="IPR007889">
    <property type="entry name" value="HTH_Psq"/>
</dbReference>
<gene>
    <name evidence="12" type="ORF">M5D96_008121</name>
</gene>
<feature type="transmembrane region" description="Helical" evidence="9">
    <location>
        <begin position="796"/>
        <end position="814"/>
    </location>
</feature>
<comment type="caution">
    <text evidence="12">The sequence shown here is derived from an EMBL/GenBank/DDBJ whole genome shotgun (WGS) entry which is preliminary data.</text>
</comment>
<dbReference type="SUPFAM" id="SSF46689">
    <property type="entry name" value="Homeodomain-like"/>
    <property type="match status" value="1"/>
</dbReference>
<dbReference type="GO" id="GO:0005634">
    <property type="term" value="C:nucleus"/>
    <property type="evidence" value="ECO:0007669"/>
    <property type="project" value="UniProtKB-SubCell"/>
</dbReference>
<accession>A0A9Q0BP44</accession>
<feature type="DNA-binding region" description="H-T-H motif" evidence="7">
    <location>
        <begin position="370"/>
        <end position="390"/>
    </location>
</feature>
<keyword evidence="3 9" id="KW-0812">Transmembrane</keyword>
<evidence type="ECO:0000259" key="11">
    <source>
        <dbReference type="PROSITE" id="PS50960"/>
    </source>
</evidence>
<name>A0A9Q0BP44_9MUSC</name>
<feature type="non-terminal residue" evidence="12">
    <location>
        <position position="1"/>
    </location>
</feature>
<feature type="transmembrane region" description="Helical" evidence="9">
    <location>
        <begin position="494"/>
        <end position="516"/>
    </location>
</feature>
<evidence type="ECO:0000256" key="8">
    <source>
        <dbReference type="SAM" id="MobiDB-lite"/>
    </source>
</evidence>
<keyword evidence="13" id="KW-1185">Reference proteome</keyword>
<evidence type="ECO:0000256" key="6">
    <source>
        <dbReference type="ARBA" id="ARBA00038268"/>
    </source>
</evidence>
<keyword evidence="4 9" id="KW-1133">Transmembrane helix</keyword>
<feature type="domain" description="BTB" evidence="10">
    <location>
        <begin position="10"/>
        <end position="77"/>
    </location>
</feature>
<dbReference type="GO" id="GO:0016409">
    <property type="term" value="F:palmitoyltransferase activity"/>
    <property type="evidence" value="ECO:0007669"/>
    <property type="project" value="TreeGrafter"/>
</dbReference>
<dbReference type="GO" id="GO:0005783">
    <property type="term" value="C:endoplasmic reticulum"/>
    <property type="evidence" value="ECO:0007669"/>
    <property type="project" value="TreeGrafter"/>
</dbReference>
<feature type="transmembrane region" description="Helical" evidence="9">
    <location>
        <begin position="616"/>
        <end position="640"/>
    </location>
</feature>
<proteinExistence type="inferred from homology"/>
<dbReference type="PROSITE" id="PS50960">
    <property type="entry name" value="HTH_PSQ"/>
    <property type="match status" value="1"/>
</dbReference>
<feature type="compositionally biased region" description="Basic residues" evidence="8">
    <location>
        <begin position="246"/>
        <end position="261"/>
    </location>
</feature>
<evidence type="ECO:0000259" key="10">
    <source>
        <dbReference type="PROSITE" id="PS50097"/>
    </source>
</evidence>
<dbReference type="InterPro" id="IPR009057">
    <property type="entry name" value="Homeodomain-like_sf"/>
</dbReference>
<comment type="subcellular location">
    <subcellularLocation>
        <location evidence="2">Membrane</location>
        <topology evidence="2">Multi-pass membrane protein</topology>
    </subcellularLocation>
    <subcellularLocation>
        <location evidence="1 7">Nucleus</location>
    </subcellularLocation>
</comment>
<evidence type="ECO:0000256" key="7">
    <source>
        <dbReference type="PROSITE-ProRule" id="PRU00320"/>
    </source>
</evidence>
<reference evidence="12" key="1">
    <citation type="journal article" date="2023" name="Genome Biol. Evol.">
        <title>Long-read-based Genome Assembly of Drosophila gunungcola Reveals Fewer Chemosensory Genes in Flower-breeding Species.</title>
        <authorList>
            <person name="Negi A."/>
            <person name="Liao B.Y."/>
            <person name="Yeh S.D."/>
        </authorList>
    </citation>
    <scope>NUCLEOTIDE SEQUENCE</scope>
    <source>
        <strain evidence="12">Sukarami</strain>
    </source>
</reference>
<evidence type="ECO:0000256" key="3">
    <source>
        <dbReference type="ARBA" id="ARBA00022692"/>
    </source>
</evidence>
<evidence type="ECO:0000256" key="4">
    <source>
        <dbReference type="ARBA" id="ARBA00022989"/>
    </source>
</evidence>
<feature type="transmembrane region" description="Helical" evidence="9">
    <location>
        <begin position="713"/>
        <end position="734"/>
    </location>
</feature>
<dbReference type="Gene3D" id="1.10.10.60">
    <property type="entry name" value="Homeodomain-like"/>
    <property type="match status" value="1"/>
</dbReference>
<dbReference type="InterPro" id="IPR011333">
    <property type="entry name" value="SKP1/BTB/POZ_sf"/>
</dbReference>
<keyword evidence="7" id="KW-0238">DNA-binding</keyword>
<dbReference type="EMBL" id="JAMKOV010000006">
    <property type="protein sequence ID" value="KAI8039397.1"/>
    <property type="molecule type" value="Genomic_DNA"/>
</dbReference>
<evidence type="ECO:0008006" key="14">
    <source>
        <dbReference type="Google" id="ProtNLM"/>
    </source>
</evidence>
<dbReference type="GO" id="GO:0003677">
    <property type="term" value="F:DNA binding"/>
    <property type="evidence" value="ECO:0007669"/>
    <property type="project" value="UniProtKB-UniRule"/>
</dbReference>
<dbReference type="Gene3D" id="3.30.710.10">
    <property type="entry name" value="Potassium Channel Kv1.1, Chain A"/>
    <property type="match status" value="1"/>
</dbReference>
<dbReference type="PROSITE" id="PS50097">
    <property type="entry name" value="BTB"/>
    <property type="match status" value="1"/>
</dbReference>
<dbReference type="AlphaFoldDB" id="A0A9Q0BP44"/>
<evidence type="ECO:0000256" key="5">
    <source>
        <dbReference type="ARBA" id="ARBA00023136"/>
    </source>
</evidence>
<evidence type="ECO:0000256" key="2">
    <source>
        <dbReference type="ARBA" id="ARBA00004141"/>
    </source>
</evidence>
<comment type="similarity">
    <text evidence="6">Belongs to the membrane-bound acyltransferase family. HHAT subfamily.</text>
</comment>
<feature type="transmembrane region" description="Helical" evidence="9">
    <location>
        <begin position="755"/>
        <end position="776"/>
    </location>
</feature>
<dbReference type="Pfam" id="PF00651">
    <property type="entry name" value="BTB"/>
    <property type="match status" value="1"/>
</dbReference>
<feature type="transmembrane region" description="Helical" evidence="9">
    <location>
        <begin position="536"/>
        <end position="554"/>
    </location>
</feature>
<sequence>RSLRNDNGSCEVILASRDGIRVRAHLFVLSTCSELMRNLLVDVPRGQEATIVLPDIRGDLLESMLSFIYMGETSLPSASLAGADGETNPLDVVSTKSLTGLQIAEADEDEEEEGAQSAMTVVPSSVLAESQQSNRSLEYLDVYEPPKITYSIEHMDGKEKGTFTITQSTASLTKLEADETIASGADVELVDDDPEADITEDSEEQETQMIDDEFTPTDPLIEAATEMDEDDEDPRKLGGGGGKPTPRNRRPVNTKSAKRAPGKPTRLQQFVALKREVKDDINDALDLAADAVILEGLSLQKAADRFDISKTVLWRRIPMSTLHRHKMRLSAQGRLPDFVSCRRRDTTPKDELRDKLAKAVHACMNEGMSQNHAANLFEIPKSTLWRHLQRRMSNENRKIYGLRDHIVKEAKFQFPEGWSFYPFSQRRRDDSNDELENFGDFIAIFWPFYVLHAAVQGLIRWKRAHLQYLGFAGVWILCINVIQKNAWWTDRVGYSEYVLVIVTMSWSVLRGCSFSLTKIGAKQAEEHLDRYNLIQYLGYAMYFPTLTYGPIISYQRFAARRQDDPQDWLGFAGGILRSAIWWLVMQCALHYLYIHYMSRDVRMVELMDSVFWQHSAGYFMGQFFFLYYVVTYGLGIAFALQDGIPAPSRPRCIGRIHFYSDMWKYFDEGLYEFLFQHIYAEMCGKRSSPAAKFGATALTFAFVFVWHGCYTYVLIWSILNFLCLAAEKLFKMWTSSPQYQLWTHRHLGEVGAQRLYAVLATQLFIPAAFSNVYFIGGQEIGDFLMRGAYLSGVGNYMALCFCSYCFFQCSELLLTKSDARSKTKTI</sequence>
<feature type="region of interest" description="Disordered" evidence="8">
    <location>
        <begin position="191"/>
        <end position="212"/>
    </location>
</feature>
<dbReference type="PANTHER" id="PTHR13285:SF18">
    <property type="entry name" value="PROTEIN-CYSTEINE N-PALMITOYLTRANSFERASE RASP"/>
    <property type="match status" value="1"/>
</dbReference>
<dbReference type="InterPro" id="IPR004299">
    <property type="entry name" value="MBOAT_fam"/>
</dbReference>
<evidence type="ECO:0000313" key="13">
    <source>
        <dbReference type="Proteomes" id="UP001059596"/>
    </source>
</evidence>
<evidence type="ECO:0000313" key="12">
    <source>
        <dbReference type="EMBL" id="KAI8039397.1"/>
    </source>
</evidence>
<feature type="transmembrane region" description="Helical" evidence="9">
    <location>
        <begin position="575"/>
        <end position="596"/>
    </location>
</feature>
<organism evidence="12 13">
    <name type="scientific">Drosophila gunungcola</name>
    <name type="common">fruit fly</name>
    <dbReference type="NCBI Taxonomy" id="103775"/>
    <lineage>
        <taxon>Eukaryota</taxon>
        <taxon>Metazoa</taxon>
        <taxon>Ecdysozoa</taxon>
        <taxon>Arthropoda</taxon>
        <taxon>Hexapoda</taxon>
        <taxon>Insecta</taxon>
        <taxon>Pterygota</taxon>
        <taxon>Neoptera</taxon>
        <taxon>Endopterygota</taxon>
        <taxon>Diptera</taxon>
        <taxon>Brachycera</taxon>
        <taxon>Muscomorpha</taxon>
        <taxon>Ephydroidea</taxon>
        <taxon>Drosophilidae</taxon>
        <taxon>Drosophila</taxon>
        <taxon>Sophophora</taxon>
    </lineage>
</organism>
<feature type="region of interest" description="Disordered" evidence="8">
    <location>
        <begin position="225"/>
        <end position="264"/>
    </location>
</feature>
<dbReference type="PANTHER" id="PTHR13285">
    <property type="entry name" value="ACYLTRANSFERASE"/>
    <property type="match status" value="1"/>
</dbReference>
<feature type="domain" description="HTH psq-type" evidence="11">
    <location>
        <begin position="342"/>
        <end position="394"/>
    </location>
</feature>
<dbReference type="InterPro" id="IPR051085">
    <property type="entry name" value="MB_O-acyltransferase"/>
</dbReference>
<keyword evidence="5 9" id="KW-0472">Membrane</keyword>
<feature type="transmembrane region" description="Helical" evidence="9">
    <location>
        <begin position="465"/>
        <end position="482"/>
    </location>
</feature>
<dbReference type="Proteomes" id="UP001059596">
    <property type="component" value="Unassembled WGS sequence"/>
</dbReference>
<dbReference type="GO" id="GO:0016020">
    <property type="term" value="C:membrane"/>
    <property type="evidence" value="ECO:0007669"/>
    <property type="project" value="UniProtKB-SubCell"/>
</dbReference>
<feature type="transmembrane region" description="Helical" evidence="9">
    <location>
        <begin position="438"/>
        <end position="459"/>
    </location>
</feature>
<dbReference type="Pfam" id="PF03062">
    <property type="entry name" value="MBOAT"/>
    <property type="match status" value="1"/>
</dbReference>
<protein>
    <recommendedName>
        <fullName evidence="14">BTB domain-containing protein</fullName>
    </recommendedName>
</protein>
<dbReference type="SUPFAM" id="SSF54695">
    <property type="entry name" value="POZ domain"/>
    <property type="match status" value="1"/>
</dbReference>
<evidence type="ECO:0000256" key="9">
    <source>
        <dbReference type="SAM" id="Phobius"/>
    </source>
</evidence>
<evidence type="ECO:0000256" key="1">
    <source>
        <dbReference type="ARBA" id="ARBA00004123"/>
    </source>
</evidence>
<keyword evidence="7" id="KW-0539">Nucleus</keyword>
<dbReference type="Pfam" id="PF05225">
    <property type="entry name" value="HTH_psq"/>
    <property type="match status" value="2"/>
</dbReference>